<dbReference type="PROSITE" id="PS50222">
    <property type="entry name" value="EF_HAND_2"/>
    <property type="match status" value="2"/>
</dbReference>
<dbReference type="GO" id="GO:0005509">
    <property type="term" value="F:calcium ion binding"/>
    <property type="evidence" value="ECO:0007669"/>
    <property type="project" value="InterPro"/>
</dbReference>
<dbReference type="STRING" id="32264.T1KGW4"/>
<name>T1KGW4_TETUR</name>
<dbReference type="Proteomes" id="UP000015104">
    <property type="component" value="Unassembled WGS sequence"/>
</dbReference>
<dbReference type="Gene3D" id="1.10.238.10">
    <property type="entry name" value="EF-hand"/>
    <property type="match status" value="2"/>
</dbReference>
<dbReference type="GO" id="GO:0016460">
    <property type="term" value="C:myosin II complex"/>
    <property type="evidence" value="ECO:0007669"/>
    <property type="project" value="TreeGrafter"/>
</dbReference>
<keyword evidence="2" id="KW-0106">Calcium</keyword>
<evidence type="ECO:0000313" key="5">
    <source>
        <dbReference type="Proteomes" id="UP000015104"/>
    </source>
</evidence>
<feature type="domain" description="EF-hand" evidence="3">
    <location>
        <begin position="74"/>
        <end position="109"/>
    </location>
</feature>
<dbReference type="eggNOG" id="KOG0027">
    <property type="taxonomic scope" value="Eukaryota"/>
</dbReference>
<dbReference type="PROSITE" id="PS00018">
    <property type="entry name" value="EF_HAND_1"/>
    <property type="match status" value="2"/>
</dbReference>
<dbReference type="Pfam" id="PF13499">
    <property type="entry name" value="EF-hand_7"/>
    <property type="match status" value="1"/>
</dbReference>
<dbReference type="SMART" id="SM00054">
    <property type="entry name" value="EFh"/>
    <property type="match status" value="3"/>
</dbReference>
<dbReference type="EnsemblMetazoa" id="tetur11g02240.1">
    <property type="protein sequence ID" value="tetur11g02240.1"/>
    <property type="gene ID" value="tetur11g02240"/>
</dbReference>
<dbReference type="KEGG" id="tut:107364194"/>
<protein>
    <recommendedName>
        <fullName evidence="3">EF-hand domain-containing protein</fullName>
    </recommendedName>
</protein>
<organism evidence="4 5">
    <name type="scientific">Tetranychus urticae</name>
    <name type="common">Two-spotted spider mite</name>
    <dbReference type="NCBI Taxonomy" id="32264"/>
    <lineage>
        <taxon>Eukaryota</taxon>
        <taxon>Metazoa</taxon>
        <taxon>Ecdysozoa</taxon>
        <taxon>Arthropoda</taxon>
        <taxon>Chelicerata</taxon>
        <taxon>Arachnida</taxon>
        <taxon>Acari</taxon>
        <taxon>Acariformes</taxon>
        <taxon>Trombidiformes</taxon>
        <taxon>Prostigmata</taxon>
        <taxon>Eleutherengona</taxon>
        <taxon>Raphignathae</taxon>
        <taxon>Tetranychoidea</taxon>
        <taxon>Tetranychidae</taxon>
        <taxon>Tetranychus</taxon>
    </lineage>
</organism>
<dbReference type="InterPro" id="IPR018247">
    <property type="entry name" value="EF_Hand_1_Ca_BS"/>
</dbReference>
<keyword evidence="1" id="KW-0677">Repeat</keyword>
<dbReference type="OrthoDB" id="6480673at2759"/>
<gene>
    <name evidence="4" type="primary">107364194</name>
</gene>
<evidence type="ECO:0000256" key="1">
    <source>
        <dbReference type="ARBA" id="ARBA00022737"/>
    </source>
</evidence>
<reference evidence="4" key="2">
    <citation type="submission" date="2015-06" db="UniProtKB">
        <authorList>
            <consortium name="EnsemblMetazoa"/>
        </authorList>
    </citation>
    <scope>IDENTIFICATION</scope>
</reference>
<proteinExistence type="predicted"/>
<evidence type="ECO:0000256" key="2">
    <source>
        <dbReference type="ARBA" id="ARBA00022837"/>
    </source>
</evidence>
<dbReference type="FunFam" id="1.10.238.10:FF:000003">
    <property type="entry name" value="Calmodulin A"/>
    <property type="match status" value="1"/>
</dbReference>
<keyword evidence="5" id="KW-1185">Reference proteome</keyword>
<dbReference type="CDD" id="cd00051">
    <property type="entry name" value="EFh"/>
    <property type="match status" value="1"/>
</dbReference>
<dbReference type="InterPro" id="IPR011992">
    <property type="entry name" value="EF-hand-dom_pair"/>
</dbReference>
<dbReference type="HOGENOM" id="CLU_1761114_0_0_1"/>
<reference evidence="5" key="1">
    <citation type="submission" date="2011-08" db="EMBL/GenBank/DDBJ databases">
        <authorList>
            <person name="Rombauts S."/>
        </authorList>
    </citation>
    <scope>NUCLEOTIDE SEQUENCE</scope>
    <source>
        <strain evidence="5">London</strain>
    </source>
</reference>
<dbReference type="PANTHER" id="PTHR23048:SF0">
    <property type="entry name" value="CALMODULIN LIKE 3"/>
    <property type="match status" value="1"/>
</dbReference>
<dbReference type="InterPro" id="IPR050230">
    <property type="entry name" value="CALM/Myosin/TropC-like"/>
</dbReference>
<dbReference type="EMBL" id="CAEY01000071">
    <property type="status" value="NOT_ANNOTATED_CDS"/>
    <property type="molecule type" value="Genomic_DNA"/>
</dbReference>
<evidence type="ECO:0000313" key="4">
    <source>
        <dbReference type="EnsemblMetazoa" id="tetur11g02240.1"/>
    </source>
</evidence>
<evidence type="ECO:0000259" key="3">
    <source>
        <dbReference type="PROSITE" id="PS50222"/>
    </source>
</evidence>
<dbReference type="AlphaFoldDB" id="T1KGW4"/>
<accession>T1KGW4</accession>
<dbReference type="InterPro" id="IPR002048">
    <property type="entry name" value="EF_hand_dom"/>
</dbReference>
<feature type="domain" description="EF-hand" evidence="3">
    <location>
        <begin position="110"/>
        <end position="145"/>
    </location>
</feature>
<sequence length="148" mass="17165">MAEKFEVKESDLKDYFNSLANKDGKLDIPTFKHVLKQLGLHPDEGIVTQTIEEIQSDGFITEDKLKAFLDTIAEKHANLRKLFDWIDADKNGYLDRYEIKMAFAMSNKPFTAEDVERLMTEADTDRDGRISFLEFRQSRMSNLFTDVC</sequence>
<dbReference type="PANTHER" id="PTHR23048">
    <property type="entry name" value="MYOSIN LIGHT CHAIN 1, 3"/>
    <property type="match status" value="1"/>
</dbReference>
<dbReference type="SUPFAM" id="SSF47473">
    <property type="entry name" value="EF-hand"/>
    <property type="match status" value="1"/>
</dbReference>